<evidence type="ECO:0000256" key="8">
    <source>
        <dbReference type="ARBA" id="ARBA00048141"/>
    </source>
</evidence>
<reference evidence="11 12" key="1">
    <citation type="submission" date="2019-07" db="EMBL/GenBank/DDBJ databases">
        <title>Genomic Encyclopedia of Type Strains, Phase IV (KMG-IV): sequencing the most valuable type-strain genomes for metagenomic binning, comparative biology and taxonomic classification.</title>
        <authorList>
            <person name="Goeker M."/>
        </authorList>
    </citation>
    <scope>NUCLEOTIDE SEQUENCE [LARGE SCALE GENOMIC DNA]</scope>
    <source>
        <strain evidence="11 12">DSM 18961</strain>
    </source>
</reference>
<feature type="site" description="Transition state stabilizer" evidence="9">
    <location>
        <position position="228"/>
    </location>
</feature>
<comment type="pathway">
    <text evidence="1 9">Amino-acid biosynthesis; L-arginine biosynthesis; N(2)-acetyl-L-ornithine from L-glutamate: step 2/4.</text>
</comment>
<dbReference type="Proteomes" id="UP000323136">
    <property type="component" value="Unassembled WGS sequence"/>
</dbReference>
<dbReference type="EMBL" id="VNIA01000002">
    <property type="protein sequence ID" value="TYP99356.1"/>
    <property type="molecule type" value="Genomic_DNA"/>
</dbReference>
<dbReference type="HAMAP" id="MF_00082">
    <property type="entry name" value="ArgB"/>
    <property type="match status" value="1"/>
</dbReference>
<dbReference type="EC" id="2.7.2.8" evidence="9"/>
<evidence type="ECO:0000256" key="6">
    <source>
        <dbReference type="ARBA" id="ARBA00022777"/>
    </source>
</evidence>
<keyword evidence="6 9" id="KW-0418">Kinase</keyword>
<dbReference type="AlphaFoldDB" id="A0A5S5DWB3"/>
<evidence type="ECO:0000256" key="2">
    <source>
        <dbReference type="ARBA" id="ARBA00022571"/>
    </source>
</evidence>
<dbReference type="CDD" id="cd04238">
    <property type="entry name" value="AAK_NAGK-like"/>
    <property type="match status" value="1"/>
</dbReference>
<feature type="binding site" evidence="9">
    <location>
        <position position="162"/>
    </location>
    <ligand>
        <name>substrate</name>
    </ligand>
</feature>
<dbReference type="InterPro" id="IPR004662">
    <property type="entry name" value="AcgluKinase_fam"/>
</dbReference>
<gene>
    <name evidence="9" type="primary">argB</name>
    <name evidence="11" type="ORF">C7447_102678</name>
</gene>
<evidence type="ECO:0000259" key="10">
    <source>
        <dbReference type="Pfam" id="PF00696"/>
    </source>
</evidence>
<dbReference type="PANTHER" id="PTHR23342">
    <property type="entry name" value="N-ACETYLGLUTAMATE SYNTHASE"/>
    <property type="match status" value="1"/>
</dbReference>
<dbReference type="InterPro" id="IPR036393">
    <property type="entry name" value="AceGlu_kinase-like_sf"/>
</dbReference>
<evidence type="ECO:0000256" key="3">
    <source>
        <dbReference type="ARBA" id="ARBA00022605"/>
    </source>
</evidence>
<keyword evidence="12" id="KW-1185">Reference proteome</keyword>
<dbReference type="UniPathway" id="UPA00068">
    <property type="reaction ID" value="UER00107"/>
</dbReference>
<keyword evidence="5 9" id="KW-0547">Nucleotide-binding</keyword>
<dbReference type="Gene3D" id="3.40.1160.10">
    <property type="entry name" value="Acetylglutamate kinase-like"/>
    <property type="match status" value="1"/>
</dbReference>
<protein>
    <recommendedName>
        <fullName evidence="9">Acetylglutamate kinase</fullName>
        <ecNumber evidence="9">2.7.2.8</ecNumber>
    </recommendedName>
    <alternativeName>
        <fullName evidence="9">N-acetyl-L-glutamate 5-phosphotransferase</fullName>
    </alternativeName>
    <alternativeName>
        <fullName evidence="9">NAG kinase</fullName>
        <shortName evidence="9">NAGK</shortName>
    </alternativeName>
</protein>
<feature type="domain" description="Aspartate/glutamate/uridylate kinase" evidence="10">
    <location>
        <begin position="10"/>
        <end position="245"/>
    </location>
</feature>
<evidence type="ECO:0000256" key="1">
    <source>
        <dbReference type="ARBA" id="ARBA00004828"/>
    </source>
</evidence>
<feature type="site" description="Transition state stabilizer" evidence="9">
    <location>
        <position position="13"/>
    </location>
</feature>
<dbReference type="Pfam" id="PF00696">
    <property type="entry name" value="AA_kinase"/>
    <property type="match status" value="1"/>
</dbReference>
<sequence length="263" mass="29425">MRIYKMETLKIIKIGGNIIDNEQVLDDFLKQFSLIKGLKILVHGGGKLATQLAEKTGVRVNMVDGRRITNLETLDIITMVYAGKINKNIVAKLQAFHCNAIGFTGADGNSIISTKRPVKEIDFGFVGDVEKVNTKTLQILLEHKVTPVFCAITHDNNGQLLNTNADTIASELAIGFAKDFKTELYYCFEKNGVLKDINDDFSVIENINLENYQKLIDTKVISDGMLPKLNNCFHAIKNNVEKICIGKPEMLFKQKIKCTTIKQ</sequence>
<comment type="function">
    <text evidence="9">Catalyzes the ATP-dependent phosphorylation of N-acetyl-L-glutamate.</text>
</comment>
<keyword evidence="2 9" id="KW-0055">Arginine biosynthesis</keyword>
<dbReference type="PANTHER" id="PTHR23342:SF0">
    <property type="entry name" value="N-ACETYLGLUTAMATE SYNTHASE, MITOCHONDRIAL"/>
    <property type="match status" value="1"/>
</dbReference>
<dbReference type="NCBIfam" id="TIGR00761">
    <property type="entry name" value="argB"/>
    <property type="match status" value="1"/>
</dbReference>
<name>A0A5S5DWB3_9FLAO</name>
<feature type="binding site" evidence="9">
    <location>
        <begin position="45"/>
        <end position="46"/>
    </location>
    <ligand>
        <name>substrate</name>
    </ligand>
</feature>
<evidence type="ECO:0000313" key="11">
    <source>
        <dbReference type="EMBL" id="TYP99356.1"/>
    </source>
</evidence>
<dbReference type="GO" id="GO:0005524">
    <property type="term" value="F:ATP binding"/>
    <property type="evidence" value="ECO:0007669"/>
    <property type="project" value="UniProtKB-UniRule"/>
</dbReference>
<evidence type="ECO:0000256" key="4">
    <source>
        <dbReference type="ARBA" id="ARBA00022679"/>
    </source>
</evidence>
<dbReference type="GO" id="GO:0003991">
    <property type="term" value="F:acetylglutamate kinase activity"/>
    <property type="evidence" value="ECO:0007669"/>
    <property type="project" value="UniProtKB-UniRule"/>
</dbReference>
<dbReference type="GO" id="GO:0042450">
    <property type="term" value="P:L-arginine biosynthetic process via ornithine"/>
    <property type="evidence" value="ECO:0007669"/>
    <property type="project" value="UniProtKB-UniRule"/>
</dbReference>
<comment type="caution">
    <text evidence="11">The sequence shown here is derived from an EMBL/GenBank/DDBJ whole genome shotgun (WGS) entry which is preliminary data.</text>
</comment>
<keyword evidence="3 9" id="KW-0028">Amino-acid biosynthesis</keyword>
<evidence type="ECO:0000313" key="12">
    <source>
        <dbReference type="Proteomes" id="UP000323136"/>
    </source>
</evidence>
<dbReference type="InterPro" id="IPR037528">
    <property type="entry name" value="ArgB"/>
</dbReference>
<accession>A0A5S5DWB3</accession>
<organism evidence="11 12">
    <name type="scientific">Tenacibaculum adriaticum</name>
    <dbReference type="NCBI Taxonomy" id="413713"/>
    <lineage>
        <taxon>Bacteria</taxon>
        <taxon>Pseudomonadati</taxon>
        <taxon>Bacteroidota</taxon>
        <taxon>Flavobacteriia</taxon>
        <taxon>Flavobacteriales</taxon>
        <taxon>Flavobacteriaceae</taxon>
        <taxon>Tenacibaculum</taxon>
    </lineage>
</organism>
<evidence type="ECO:0000256" key="9">
    <source>
        <dbReference type="HAMAP-Rule" id="MF_00082"/>
    </source>
</evidence>
<dbReference type="SUPFAM" id="SSF53633">
    <property type="entry name" value="Carbamate kinase-like"/>
    <property type="match status" value="1"/>
</dbReference>
<comment type="catalytic activity">
    <reaction evidence="8 9">
        <text>N-acetyl-L-glutamate + ATP = N-acetyl-L-glutamyl 5-phosphate + ADP</text>
        <dbReference type="Rhea" id="RHEA:14629"/>
        <dbReference type="ChEBI" id="CHEBI:30616"/>
        <dbReference type="ChEBI" id="CHEBI:44337"/>
        <dbReference type="ChEBI" id="CHEBI:57936"/>
        <dbReference type="ChEBI" id="CHEBI:456216"/>
        <dbReference type="EC" id="2.7.2.8"/>
    </reaction>
</comment>
<comment type="similarity">
    <text evidence="9">Belongs to the acetylglutamate kinase family. ArgB subfamily.</text>
</comment>
<keyword evidence="4 9" id="KW-0808">Transferase</keyword>
<feature type="binding site" evidence="9">
    <location>
        <position position="67"/>
    </location>
    <ligand>
        <name>substrate</name>
    </ligand>
</feature>
<evidence type="ECO:0000256" key="5">
    <source>
        <dbReference type="ARBA" id="ARBA00022741"/>
    </source>
</evidence>
<evidence type="ECO:0000256" key="7">
    <source>
        <dbReference type="ARBA" id="ARBA00022840"/>
    </source>
</evidence>
<keyword evidence="9" id="KW-0963">Cytoplasm</keyword>
<dbReference type="InterPro" id="IPR001048">
    <property type="entry name" value="Asp/Glu/Uridylate_kinase"/>
</dbReference>
<dbReference type="PIRSF" id="PIRSF000728">
    <property type="entry name" value="NAGK"/>
    <property type="match status" value="1"/>
</dbReference>
<proteinExistence type="inferred from homology"/>
<comment type="subcellular location">
    <subcellularLocation>
        <location evidence="9">Cytoplasm</location>
    </subcellularLocation>
</comment>
<keyword evidence="7 9" id="KW-0067">ATP-binding</keyword>
<dbReference type="GO" id="GO:0005737">
    <property type="term" value="C:cytoplasm"/>
    <property type="evidence" value="ECO:0007669"/>
    <property type="project" value="UniProtKB-SubCell"/>
</dbReference>